<feature type="coiled-coil region" evidence="3">
    <location>
        <begin position="113"/>
        <end position="166"/>
    </location>
</feature>
<dbReference type="AlphaFoldDB" id="A0A507E6I4"/>
<dbReference type="GO" id="GO:0000976">
    <property type="term" value="F:transcription cis-regulatory region binding"/>
    <property type="evidence" value="ECO:0007669"/>
    <property type="project" value="InterPro"/>
</dbReference>
<comment type="caution">
    <text evidence="6">The sequence shown here is derived from an EMBL/GenBank/DDBJ whole genome shotgun (WGS) entry which is preliminary data.</text>
</comment>
<keyword evidence="7" id="KW-1185">Reference proteome</keyword>
<evidence type="ECO:0000256" key="2">
    <source>
        <dbReference type="ARBA" id="ARBA00023242"/>
    </source>
</evidence>
<evidence type="ECO:0000313" key="7">
    <source>
        <dbReference type="Proteomes" id="UP000318582"/>
    </source>
</evidence>
<feature type="compositionally biased region" description="Low complexity" evidence="4">
    <location>
        <begin position="52"/>
        <end position="76"/>
    </location>
</feature>
<dbReference type="EMBL" id="QEAQ01000030">
    <property type="protein sequence ID" value="TPX58997.1"/>
    <property type="molecule type" value="Genomic_DNA"/>
</dbReference>
<keyword evidence="2" id="KW-0539">Nucleus</keyword>
<dbReference type="InterPro" id="IPR004827">
    <property type="entry name" value="bZIP"/>
</dbReference>
<dbReference type="PANTHER" id="PTHR40621">
    <property type="entry name" value="TRANSCRIPTION FACTOR KAPC-RELATED"/>
    <property type="match status" value="1"/>
</dbReference>
<dbReference type="InterPro" id="IPR046347">
    <property type="entry name" value="bZIP_sf"/>
</dbReference>
<dbReference type="SMART" id="SM00338">
    <property type="entry name" value="BRLZ"/>
    <property type="match status" value="1"/>
</dbReference>
<dbReference type="Pfam" id="PF00170">
    <property type="entry name" value="bZIP_1"/>
    <property type="match status" value="1"/>
</dbReference>
<evidence type="ECO:0000256" key="1">
    <source>
        <dbReference type="ARBA" id="ARBA00004123"/>
    </source>
</evidence>
<protein>
    <recommendedName>
        <fullName evidence="5">BZIP domain-containing protein</fullName>
    </recommendedName>
</protein>
<name>A0A507E6I4_9FUNG</name>
<evidence type="ECO:0000313" key="6">
    <source>
        <dbReference type="EMBL" id="TPX58997.1"/>
    </source>
</evidence>
<dbReference type="STRING" id="109895.A0A507E6I4"/>
<accession>A0A507E6I4</accession>
<dbReference type="CDD" id="cd14688">
    <property type="entry name" value="bZIP_YAP"/>
    <property type="match status" value="1"/>
</dbReference>
<sequence length="519" mass="57203">MTSHGPIVASTNLSPALFQSLYENLGGSFNAKKRSGDQDEGQRKNHAHLGKDASSSLSSTESLDSKSSTQAAAAAAGTTVAGNPKKKPGRKPATTEPANKRTAQNRAAQRAFRERKERYVKELEERLAQLEEAQEKSEGGELVGENSRLRQKIAELENENRVLRQMPFAFEFPGQQNGMVMSNEKLNDATNGAAYDINDYRFTATNTSPGLTNTSSSYAPISPTSIINAEGTPYASESSPFSNNSGDMPALLEGDSYALFDDVQSSTHSVISEHETASINDQSDLDSILAGLPLDQFTFTDQLPNYSTQADFTNNFAAAPFQSYRDTNPFSATFNNPFTTDTAIATDAEFDEFLSLTGAERPMQQQQQQQLPQAQLPVYQHPSPQQFQQQTQQQLQQLQQQLPTYVSPLQQQPSSVPQPNGQKHNIQSVKCPLDAETWKRTKDCVEDPQSIDELCDLFKTKAQCSEMVQLQNQILTACENGKKDEVMDLLLVAKEKKRMHMLRMKAGVTVLPPGLDAFI</sequence>
<dbReference type="GO" id="GO:0090575">
    <property type="term" value="C:RNA polymerase II transcription regulator complex"/>
    <property type="evidence" value="ECO:0007669"/>
    <property type="project" value="TreeGrafter"/>
</dbReference>
<gene>
    <name evidence="6" type="ORF">PhCBS80983_g02786</name>
</gene>
<feature type="region of interest" description="Disordered" evidence="4">
    <location>
        <begin position="27"/>
        <end position="113"/>
    </location>
</feature>
<evidence type="ECO:0000256" key="4">
    <source>
        <dbReference type="SAM" id="MobiDB-lite"/>
    </source>
</evidence>
<dbReference type="InterPro" id="IPR050936">
    <property type="entry name" value="AP-1-like"/>
</dbReference>
<organism evidence="6 7">
    <name type="scientific">Powellomyces hirtus</name>
    <dbReference type="NCBI Taxonomy" id="109895"/>
    <lineage>
        <taxon>Eukaryota</taxon>
        <taxon>Fungi</taxon>
        <taxon>Fungi incertae sedis</taxon>
        <taxon>Chytridiomycota</taxon>
        <taxon>Chytridiomycota incertae sedis</taxon>
        <taxon>Chytridiomycetes</taxon>
        <taxon>Spizellomycetales</taxon>
        <taxon>Powellomycetaceae</taxon>
        <taxon>Powellomyces</taxon>
    </lineage>
</organism>
<dbReference type="GO" id="GO:0001228">
    <property type="term" value="F:DNA-binding transcription activator activity, RNA polymerase II-specific"/>
    <property type="evidence" value="ECO:0007669"/>
    <property type="project" value="TreeGrafter"/>
</dbReference>
<comment type="subcellular location">
    <subcellularLocation>
        <location evidence="1">Nucleus</location>
    </subcellularLocation>
</comment>
<dbReference type="PROSITE" id="PS00036">
    <property type="entry name" value="BZIP_BASIC"/>
    <property type="match status" value="1"/>
</dbReference>
<feature type="domain" description="BZIP" evidence="5">
    <location>
        <begin position="100"/>
        <end position="115"/>
    </location>
</feature>
<proteinExistence type="predicted"/>
<keyword evidence="3" id="KW-0175">Coiled coil</keyword>
<dbReference type="Gene3D" id="1.20.5.170">
    <property type="match status" value="1"/>
</dbReference>
<evidence type="ECO:0000256" key="3">
    <source>
        <dbReference type="SAM" id="Coils"/>
    </source>
</evidence>
<dbReference type="Proteomes" id="UP000318582">
    <property type="component" value="Unassembled WGS sequence"/>
</dbReference>
<reference evidence="6 7" key="1">
    <citation type="journal article" date="2019" name="Sci. Rep.">
        <title>Comparative genomics of chytrid fungi reveal insights into the obligate biotrophic and pathogenic lifestyle of Synchytrium endobioticum.</title>
        <authorList>
            <person name="van de Vossenberg B.T.L.H."/>
            <person name="Warris S."/>
            <person name="Nguyen H.D.T."/>
            <person name="van Gent-Pelzer M.P.E."/>
            <person name="Joly D.L."/>
            <person name="van de Geest H.C."/>
            <person name="Bonants P.J.M."/>
            <person name="Smith D.S."/>
            <person name="Levesque C.A."/>
            <person name="van der Lee T.A.J."/>
        </authorList>
    </citation>
    <scope>NUCLEOTIDE SEQUENCE [LARGE SCALE GENOMIC DNA]</scope>
    <source>
        <strain evidence="6 7">CBS 809.83</strain>
    </source>
</reference>
<evidence type="ECO:0000259" key="5">
    <source>
        <dbReference type="PROSITE" id="PS00036"/>
    </source>
</evidence>
<feature type="compositionally biased region" description="Basic and acidic residues" evidence="4">
    <location>
        <begin position="34"/>
        <end position="43"/>
    </location>
</feature>
<dbReference type="SUPFAM" id="SSF57959">
    <property type="entry name" value="Leucine zipper domain"/>
    <property type="match status" value="1"/>
</dbReference>
<dbReference type="PANTHER" id="PTHR40621:SF6">
    <property type="entry name" value="AP-1-LIKE TRANSCRIPTION FACTOR YAP1-RELATED"/>
    <property type="match status" value="1"/>
</dbReference>